<sequence>MILPLFSAGETLAHAQQNSPLSPLETRILLSHALGLTRIQLITQSERVLDALEAARLSELFGRRLMGEPIAYLVGQREFYGLPFEVTRDVLIPRPETELLVELALQRLPENGSVLDLGTGSGAVAIAIAHSRPDAQVTAVDVSDAALAVARRNAQTNAVRVDFLQGDWYQALGAQDGRQRNYQFSLIVANPPYIVAGDPHLKQGDLRFEPLGALTDHGDGLAALRSIVAGAAPRLKSGGWLLMEHGYDQAASVRELLIAQGFGAVQSWRDLADIERVSGALRT</sequence>
<feature type="binding site" evidence="5">
    <location>
        <position position="190"/>
    </location>
    <ligand>
        <name>S-adenosyl-L-methionine</name>
        <dbReference type="ChEBI" id="CHEBI:59789"/>
    </ligand>
</feature>
<dbReference type="NCBIfam" id="TIGR00536">
    <property type="entry name" value="hemK_fam"/>
    <property type="match status" value="1"/>
</dbReference>
<dbReference type="Gene3D" id="1.10.8.10">
    <property type="entry name" value="DNA helicase RuvA subunit, C-terminal domain"/>
    <property type="match status" value="1"/>
</dbReference>
<reference evidence="9" key="1">
    <citation type="journal article" date="2019" name="Int. J. Syst. Evol. Microbiol.">
        <title>The Global Catalogue of Microorganisms (GCM) 10K type strain sequencing project: providing services to taxonomists for standard genome sequencing and annotation.</title>
        <authorList>
            <consortium name="The Broad Institute Genomics Platform"/>
            <consortium name="The Broad Institute Genome Sequencing Center for Infectious Disease"/>
            <person name="Wu L."/>
            <person name="Ma J."/>
        </authorList>
    </citation>
    <scope>NUCLEOTIDE SEQUENCE [LARGE SCALE GENOMIC DNA]</scope>
    <source>
        <strain evidence="9">KCTC 42986</strain>
    </source>
</reference>
<feature type="binding site" evidence="5">
    <location>
        <begin position="118"/>
        <end position="122"/>
    </location>
    <ligand>
        <name>S-adenosyl-L-methionine</name>
        <dbReference type="ChEBI" id="CHEBI:59789"/>
    </ligand>
</feature>
<keyword evidence="2 5" id="KW-0808">Transferase</keyword>
<dbReference type="Pfam" id="PF05175">
    <property type="entry name" value="MTS"/>
    <property type="match status" value="1"/>
</dbReference>
<gene>
    <name evidence="5 8" type="primary">prmC</name>
    <name evidence="8" type="ORF">ACFOFO_21915</name>
</gene>
<dbReference type="RefSeq" id="WP_390327258.1">
    <property type="nucleotide sequence ID" value="NZ_JBHRTP010000082.1"/>
</dbReference>
<feature type="binding site" evidence="5">
    <location>
        <begin position="190"/>
        <end position="193"/>
    </location>
    <ligand>
        <name>substrate</name>
    </ligand>
</feature>
<dbReference type="InterPro" id="IPR029063">
    <property type="entry name" value="SAM-dependent_MTases_sf"/>
</dbReference>
<dbReference type="InterPro" id="IPR002052">
    <property type="entry name" value="DNA_methylase_N6_adenine_CS"/>
</dbReference>
<dbReference type="InterPro" id="IPR004556">
    <property type="entry name" value="HemK-like"/>
</dbReference>
<organism evidence="8 9">
    <name type="scientific">Undibacterium arcticum</name>
    <dbReference type="NCBI Taxonomy" id="1762892"/>
    <lineage>
        <taxon>Bacteria</taxon>
        <taxon>Pseudomonadati</taxon>
        <taxon>Pseudomonadota</taxon>
        <taxon>Betaproteobacteria</taxon>
        <taxon>Burkholderiales</taxon>
        <taxon>Oxalobacteraceae</taxon>
        <taxon>Undibacterium</taxon>
    </lineage>
</organism>
<feature type="binding site" evidence="5">
    <location>
        <position position="141"/>
    </location>
    <ligand>
        <name>S-adenosyl-L-methionine</name>
        <dbReference type="ChEBI" id="CHEBI:59789"/>
    </ligand>
</feature>
<evidence type="ECO:0000256" key="2">
    <source>
        <dbReference type="ARBA" id="ARBA00022679"/>
    </source>
</evidence>
<evidence type="ECO:0000313" key="8">
    <source>
        <dbReference type="EMBL" id="MFC3110582.1"/>
    </source>
</evidence>
<evidence type="ECO:0000256" key="4">
    <source>
        <dbReference type="ARBA" id="ARBA00048391"/>
    </source>
</evidence>
<accession>A0ABV7FA38</accession>
<dbReference type="InterPro" id="IPR040758">
    <property type="entry name" value="PrmC_N"/>
</dbReference>
<dbReference type="GO" id="GO:0032259">
    <property type="term" value="P:methylation"/>
    <property type="evidence" value="ECO:0007669"/>
    <property type="project" value="UniProtKB-KW"/>
</dbReference>
<dbReference type="EC" id="2.1.1.297" evidence="5"/>
<keyword evidence="9" id="KW-1185">Reference proteome</keyword>
<dbReference type="GO" id="GO:0102559">
    <property type="term" value="F:peptide chain release factor N(5)-glutamine methyltransferase activity"/>
    <property type="evidence" value="ECO:0007669"/>
    <property type="project" value="UniProtKB-EC"/>
</dbReference>
<comment type="similarity">
    <text evidence="5">Belongs to the protein N5-glutamine methyltransferase family. PrmC subfamily.</text>
</comment>
<dbReference type="NCBIfam" id="TIGR03534">
    <property type="entry name" value="RF_mod_PrmC"/>
    <property type="match status" value="1"/>
</dbReference>
<keyword evidence="1 5" id="KW-0489">Methyltransferase</keyword>
<evidence type="ECO:0000259" key="6">
    <source>
        <dbReference type="Pfam" id="PF05175"/>
    </source>
</evidence>
<dbReference type="CDD" id="cd02440">
    <property type="entry name" value="AdoMet_MTases"/>
    <property type="match status" value="1"/>
</dbReference>
<feature type="domain" description="Methyltransferase small" evidence="6">
    <location>
        <begin position="98"/>
        <end position="195"/>
    </location>
</feature>
<dbReference type="Gene3D" id="3.40.50.150">
    <property type="entry name" value="Vaccinia Virus protein VP39"/>
    <property type="match status" value="1"/>
</dbReference>
<dbReference type="Proteomes" id="UP001595530">
    <property type="component" value="Unassembled WGS sequence"/>
</dbReference>
<dbReference type="InterPro" id="IPR019874">
    <property type="entry name" value="RF_methyltr_PrmC"/>
</dbReference>
<dbReference type="EMBL" id="JBHRTP010000082">
    <property type="protein sequence ID" value="MFC3110582.1"/>
    <property type="molecule type" value="Genomic_DNA"/>
</dbReference>
<dbReference type="HAMAP" id="MF_02126">
    <property type="entry name" value="RF_methyltr_PrmC"/>
    <property type="match status" value="1"/>
</dbReference>
<dbReference type="InterPro" id="IPR007848">
    <property type="entry name" value="Small_mtfrase_dom"/>
</dbReference>
<feature type="domain" description="Release factor glutamine methyltransferase N-terminal" evidence="7">
    <location>
        <begin position="16"/>
        <end position="75"/>
    </location>
</feature>
<dbReference type="Pfam" id="PF17827">
    <property type="entry name" value="PrmC_N"/>
    <property type="match status" value="1"/>
</dbReference>
<dbReference type="SUPFAM" id="SSF53335">
    <property type="entry name" value="S-adenosyl-L-methionine-dependent methyltransferases"/>
    <property type="match status" value="1"/>
</dbReference>
<evidence type="ECO:0000256" key="3">
    <source>
        <dbReference type="ARBA" id="ARBA00022691"/>
    </source>
</evidence>
<protein>
    <recommendedName>
        <fullName evidence="5">Release factor glutamine methyltransferase</fullName>
        <shortName evidence="5">RF MTase</shortName>
        <ecNumber evidence="5">2.1.1.297</ecNumber>
    </recommendedName>
    <alternativeName>
        <fullName evidence="5">N5-glutamine methyltransferase PrmC</fullName>
    </alternativeName>
    <alternativeName>
        <fullName evidence="5">Protein-(glutamine-N5) MTase PrmC</fullName>
    </alternativeName>
    <alternativeName>
        <fullName evidence="5">Protein-glutamine N-methyltransferase PrmC</fullName>
    </alternativeName>
</protein>
<keyword evidence="3 5" id="KW-0949">S-adenosyl-L-methionine</keyword>
<name>A0ABV7FA38_9BURK</name>
<feature type="binding site" evidence="5">
    <location>
        <position position="168"/>
    </location>
    <ligand>
        <name>S-adenosyl-L-methionine</name>
        <dbReference type="ChEBI" id="CHEBI:59789"/>
    </ligand>
</feature>
<comment type="catalytic activity">
    <reaction evidence="4 5">
        <text>L-glutaminyl-[peptide chain release factor] + S-adenosyl-L-methionine = N(5)-methyl-L-glutaminyl-[peptide chain release factor] + S-adenosyl-L-homocysteine + H(+)</text>
        <dbReference type="Rhea" id="RHEA:42896"/>
        <dbReference type="Rhea" id="RHEA-COMP:10271"/>
        <dbReference type="Rhea" id="RHEA-COMP:10272"/>
        <dbReference type="ChEBI" id="CHEBI:15378"/>
        <dbReference type="ChEBI" id="CHEBI:30011"/>
        <dbReference type="ChEBI" id="CHEBI:57856"/>
        <dbReference type="ChEBI" id="CHEBI:59789"/>
        <dbReference type="ChEBI" id="CHEBI:61891"/>
        <dbReference type="EC" id="2.1.1.297"/>
    </reaction>
</comment>
<evidence type="ECO:0000256" key="5">
    <source>
        <dbReference type="HAMAP-Rule" id="MF_02126"/>
    </source>
</evidence>
<evidence type="ECO:0000313" key="9">
    <source>
        <dbReference type="Proteomes" id="UP001595530"/>
    </source>
</evidence>
<comment type="function">
    <text evidence="5">Methylates the class 1 translation termination release factors RF1/PrfA and RF2/PrfB on the glutamine residue of the universally conserved GGQ motif.</text>
</comment>
<proteinExistence type="inferred from homology"/>
<dbReference type="PANTHER" id="PTHR18895:SF74">
    <property type="entry name" value="MTRF1L RELEASE FACTOR GLUTAMINE METHYLTRANSFERASE"/>
    <property type="match status" value="1"/>
</dbReference>
<evidence type="ECO:0000259" key="7">
    <source>
        <dbReference type="Pfam" id="PF17827"/>
    </source>
</evidence>
<comment type="caution">
    <text evidence="8">The sequence shown here is derived from an EMBL/GenBank/DDBJ whole genome shotgun (WGS) entry which is preliminary data.</text>
</comment>
<dbReference type="PROSITE" id="PS00092">
    <property type="entry name" value="N6_MTASE"/>
    <property type="match status" value="1"/>
</dbReference>
<dbReference type="PANTHER" id="PTHR18895">
    <property type="entry name" value="HEMK METHYLTRANSFERASE"/>
    <property type="match status" value="1"/>
</dbReference>
<evidence type="ECO:0000256" key="1">
    <source>
        <dbReference type="ARBA" id="ARBA00022603"/>
    </source>
</evidence>
<dbReference type="InterPro" id="IPR050320">
    <property type="entry name" value="N5-glutamine_MTase"/>
</dbReference>